<evidence type="ECO:0000313" key="7">
    <source>
        <dbReference type="Proteomes" id="UP000602087"/>
    </source>
</evidence>
<dbReference type="RefSeq" id="WP_198732965.1">
    <property type="nucleotide sequence ID" value="NZ_JAEINH010000003.1"/>
</dbReference>
<evidence type="ECO:0000256" key="3">
    <source>
        <dbReference type="ARBA" id="ARBA00048132"/>
    </source>
</evidence>
<keyword evidence="4" id="KW-1133">Transmembrane helix</keyword>
<keyword evidence="7" id="KW-1185">Reference proteome</keyword>
<dbReference type="PANTHER" id="PTHR48105">
    <property type="entry name" value="THIOREDOXIN REDUCTASE 1-RELATED-RELATED"/>
    <property type="match status" value="1"/>
</dbReference>
<evidence type="ECO:0000256" key="4">
    <source>
        <dbReference type="SAM" id="Phobius"/>
    </source>
</evidence>
<feature type="domain" description="FAD/NAD(P)-binding" evidence="5">
    <location>
        <begin position="16"/>
        <end position="297"/>
    </location>
</feature>
<keyword evidence="2" id="KW-0560">Oxidoreductase</keyword>
<dbReference type="Gene3D" id="3.50.50.60">
    <property type="entry name" value="FAD/NAD(P)-binding domain"/>
    <property type="match status" value="2"/>
</dbReference>
<dbReference type="SUPFAM" id="SSF51905">
    <property type="entry name" value="FAD/NAD(P)-binding domain"/>
    <property type="match status" value="1"/>
</dbReference>
<dbReference type="InterPro" id="IPR023753">
    <property type="entry name" value="FAD/NAD-binding_dom"/>
</dbReference>
<proteinExistence type="predicted"/>
<comment type="caution">
    <text evidence="6">The sequence shown here is derived from an EMBL/GenBank/DDBJ whole genome shotgun (WGS) entry which is preliminary data.</text>
</comment>
<gene>
    <name evidence="6" type="ORF">JAV76_05240</name>
</gene>
<dbReference type="PRINTS" id="PR00368">
    <property type="entry name" value="FADPNR"/>
</dbReference>
<comment type="catalytic activity">
    <reaction evidence="3">
        <text>[thioredoxin]-dithiol + NADP(+) = [thioredoxin]-disulfide + NADPH + H(+)</text>
        <dbReference type="Rhea" id="RHEA:20345"/>
        <dbReference type="Rhea" id="RHEA-COMP:10698"/>
        <dbReference type="Rhea" id="RHEA-COMP:10700"/>
        <dbReference type="ChEBI" id="CHEBI:15378"/>
        <dbReference type="ChEBI" id="CHEBI:29950"/>
        <dbReference type="ChEBI" id="CHEBI:50058"/>
        <dbReference type="ChEBI" id="CHEBI:57783"/>
        <dbReference type="ChEBI" id="CHEBI:58349"/>
        <dbReference type="EC" id="1.8.1.9"/>
    </reaction>
</comment>
<dbReference type="AlphaFoldDB" id="A0A934M6M4"/>
<reference evidence="6" key="1">
    <citation type="submission" date="2020-12" db="EMBL/GenBank/DDBJ databases">
        <title>Sanguibacter suaedae sp. nov., isolated from Suaeda aralocaspica.</title>
        <authorList>
            <person name="Ma Q."/>
        </authorList>
    </citation>
    <scope>NUCLEOTIDE SEQUENCE</scope>
    <source>
        <strain evidence="6">YZGR15</strain>
    </source>
</reference>
<feature type="transmembrane region" description="Helical" evidence="4">
    <location>
        <begin position="14"/>
        <end position="34"/>
    </location>
</feature>
<dbReference type="EMBL" id="JAEINH010000003">
    <property type="protein sequence ID" value="MBI9114417.1"/>
    <property type="molecule type" value="Genomic_DNA"/>
</dbReference>
<accession>A0A934M6M4</accession>
<organism evidence="6 7">
    <name type="scientific">Sanguibacter suaedae</name>
    <dbReference type="NCBI Taxonomy" id="2795737"/>
    <lineage>
        <taxon>Bacteria</taxon>
        <taxon>Bacillati</taxon>
        <taxon>Actinomycetota</taxon>
        <taxon>Actinomycetes</taxon>
        <taxon>Micrococcales</taxon>
        <taxon>Sanguibacteraceae</taxon>
        <taxon>Sanguibacter</taxon>
    </lineage>
</organism>
<evidence type="ECO:0000256" key="1">
    <source>
        <dbReference type="ARBA" id="ARBA00022630"/>
    </source>
</evidence>
<keyword evidence="4" id="KW-0812">Transmembrane</keyword>
<dbReference type="GO" id="GO:0004791">
    <property type="term" value="F:thioredoxin-disulfide reductase (NADPH) activity"/>
    <property type="evidence" value="ECO:0007669"/>
    <property type="project" value="UniProtKB-EC"/>
</dbReference>
<keyword evidence="4" id="KW-0472">Membrane</keyword>
<evidence type="ECO:0000259" key="5">
    <source>
        <dbReference type="Pfam" id="PF07992"/>
    </source>
</evidence>
<protein>
    <submittedName>
        <fullName evidence="6">NAD(P)/FAD-dependent oxidoreductase</fullName>
    </submittedName>
</protein>
<keyword evidence="1" id="KW-0285">Flavoprotein</keyword>
<dbReference type="PRINTS" id="PR00469">
    <property type="entry name" value="PNDRDTASEII"/>
</dbReference>
<dbReference type="Proteomes" id="UP000602087">
    <property type="component" value="Unassembled WGS sequence"/>
</dbReference>
<dbReference type="InterPro" id="IPR036188">
    <property type="entry name" value="FAD/NAD-bd_sf"/>
</dbReference>
<sequence>MTSPAPAPPTVTTLPYDALVVGGGVAGLSAALVLGSARRRVLVADGGAPRNAPAAHSHGFLTRDGVEPGELVRLAREEVEGYGVEVVPLAVEDLDRWGEGFRATLGDGSSVTARTVLLATGLVDELPDVPGVRERWGRDVPHCPFCHGHDVEGTPIATLASTEASFHQALLLRQWSDDVVLFTHTAPSPPPDVARQLAARDVRVVEGPVECLVVEDDRLVGVLMSDGRTVPRSAVFVTPTFRARDGLVTPLGARTTHDECARWVEVDDHQRTSVPGLWAAGNVTDPGAQAITAAAEGSRAGVSMNVFLVDDDVERAVQRRVHTSGG</sequence>
<evidence type="ECO:0000256" key="2">
    <source>
        <dbReference type="ARBA" id="ARBA00023002"/>
    </source>
</evidence>
<dbReference type="Pfam" id="PF07992">
    <property type="entry name" value="Pyr_redox_2"/>
    <property type="match status" value="1"/>
</dbReference>
<evidence type="ECO:0000313" key="6">
    <source>
        <dbReference type="EMBL" id="MBI9114417.1"/>
    </source>
</evidence>
<name>A0A934M6M4_9MICO</name>
<dbReference type="InterPro" id="IPR050097">
    <property type="entry name" value="Ferredoxin-NADP_redctase_2"/>
</dbReference>